<reference evidence="6 7" key="1">
    <citation type="submission" date="2024-06" db="EMBL/GenBank/DDBJ databases">
        <title>Sorghum-associated microbial communities from plants grown in Nebraska, USA.</title>
        <authorList>
            <person name="Schachtman D."/>
        </authorList>
    </citation>
    <scope>NUCLEOTIDE SEQUENCE [LARGE SCALE GENOMIC DNA]</scope>
    <source>
        <strain evidence="6 7">2857</strain>
    </source>
</reference>
<comment type="caution">
    <text evidence="6">The sequence shown here is derived from an EMBL/GenBank/DDBJ whole genome shotgun (WGS) entry which is preliminary data.</text>
</comment>
<organism evidence="6 7">
    <name type="scientific">Conyzicola nivalis</name>
    <dbReference type="NCBI Taxonomy" id="1477021"/>
    <lineage>
        <taxon>Bacteria</taxon>
        <taxon>Bacillati</taxon>
        <taxon>Actinomycetota</taxon>
        <taxon>Actinomycetes</taxon>
        <taxon>Micrococcales</taxon>
        <taxon>Microbacteriaceae</taxon>
        <taxon>Conyzicola</taxon>
    </lineage>
</organism>
<dbReference type="Pfam" id="PF09685">
    <property type="entry name" value="MamF_MmsF"/>
    <property type="match status" value="1"/>
</dbReference>
<gene>
    <name evidence="6" type="ORF">ABIE21_001129</name>
</gene>
<evidence type="ECO:0000256" key="5">
    <source>
        <dbReference type="SAM" id="Phobius"/>
    </source>
</evidence>
<evidence type="ECO:0000256" key="1">
    <source>
        <dbReference type="ARBA" id="ARBA00004141"/>
    </source>
</evidence>
<protein>
    <submittedName>
        <fullName evidence="6">Tic20 family protein</fullName>
    </submittedName>
</protein>
<evidence type="ECO:0000256" key="2">
    <source>
        <dbReference type="ARBA" id="ARBA00022692"/>
    </source>
</evidence>
<dbReference type="InterPro" id="IPR019109">
    <property type="entry name" value="MamF_MmsF"/>
</dbReference>
<evidence type="ECO:0000313" key="7">
    <source>
        <dbReference type="Proteomes" id="UP001549257"/>
    </source>
</evidence>
<evidence type="ECO:0000313" key="6">
    <source>
        <dbReference type="EMBL" id="MET4581639.1"/>
    </source>
</evidence>
<feature type="transmembrane region" description="Helical" evidence="5">
    <location>
        <begin position="75"/>
        <end position="98"/>
    </location>
</feature>
<evidence type="ECO:0000256" key="4">
    <source>
        <dbReference type="ARBA" id="ARBA00023136"/>
    </source>
</evidence>
<keyword evidence="7" id="KW-1185">Reference proteome</keyword>
<evidence type="ECO:0000256" key="3">
    <source>
        <dbReference type="ARBA" id="ARBA00022989"/>
    </source>
</evidence>
<accession>A0ABV2QKS4</accession>
<keyword evidence="3 5" id="KW-1133">Transmembrane helix</keyword>
<dbReference type="Proteomes" id="UP001549257">
    <property type="component" value="Unassembled WGS sequence"/>
</dbReference>
<sequence length="143" mass="15209">MTDVSPEPGAQTAVPSPVARSREFTATDDKLWATVAHFGGVIGFPPSLLVFALARTRGTLTRQESKEALNWQITFTIGYLLLMAVSGLVGAVLILASVGDVAAVAWTLPFALYVVNVVLSITAGIRVNGGGSYRYPFSIRLIK</sequence>
<feature type="transmembrane region" description="Helical" evidence="5">
    <location>
        <begin position="104"/>
        <end position="125"/>
    </location>
</feature>
<name>A0ABV2QKS4_9MICO</name>
<keyword evidence="4 5" id="KW-0472">Membrane</keyword>
<comment type="subcellular location">
    <subcellularLocation>
        <location evidence="1">Membrane</location>
        <topology evidence="1">Multi-pass membrane protein</topology>
    </subcellularLocation>
</comment>
<keyword evidence="2 5" id="KW-0812">Transmembrane</keyword>
<dbReference type="RefSeq" id="WP_354023805.1">
    <property type="nucleotide sequence ID" value="NZ_JBEPSJ010000001.1"/>
</dbReference>
<proteinExistence type="predicted"/>
<dbReference type="EMBL" id="JBEPSJ010000001">
    <property type="protein sequence ID" value="MET4581639.1"/>
    <property type="molecule type" value="Genomic_DNA"/>
</dbReference>
<feature type="transmembrane region" description="Helical" evidence="5">
    <location>
        <begin position="31"/>
        <end position="54"/>
    </location>
</feature>